<dbReference type="Proteomes" id="UP001143910">
    <property type="component" value="Unassembled WGS sequence"/>
</dbReference>
<reference evidence="1" key="1">
    <citation type="submission" date="2022-08" db="EMBL/GenBank/DDBJ databases">
        <title>Genome Sequence of Lecanicillium fungicola.</title>
        <authorList>
            <person name="Buettner E."/>
        </authorList>
    </citation>
    <scope>NUCLEOTIDE SEQUENCE</scope>
    <source>
        <strain evidence="1">Babe33</strain>
    </source>
</reference>
<proteinExistence type="predicted"/>
<sequence length="341" mass="38621">MQPFQSRLEELSRHVEQLKIATGELAEVMNAARSNEQNTVSTLQPTAIGEDNVVRFRISSSHLRLASAQFRRLLSSTYPNTLEGQLSLEDGTKCNVLGTEQWDSKVFLMLLQIVHGYNRQVPDSIDLDTLGKLAILVDYYECHERVELFARRWIEALRGQVPKAYGDAAILWLAISWVFIDKPIFKQMTQIILRHSTCPFQADTLPLPPILIENLESKKQEATRELFASVQRLEMELGDGKRGCSDACCTMLLGSVVKERRKHDVDCWWFAPPLARSLEASKNAILAFKSPIWYAGYGSSSHGCTPVKLLRPEIDEIWASIEGFDIEDYVPIYERTTSVAT</sequence>
<dbReference type="EMBL" id="JANJQO010001679">
    <property type="protein sequence ID" value="KAJ2969739.1"/>
    <property type="molecule type" value="Genomic_DNA"/>
</dbReference>
<comment type="caution">
    <text evidence="1">The sequence shown here is derived from an EMBL/GenBank/DDBJ whole genome shotgun (WGS) entry which is preliminary data.</text>
</comment>
<evidence type="ECO:0000313" key="1">
    <source>
        <dbReference type="EMBL" id="KAJ2969739.1"/>
    </source>
</evidence>
<gene>
    <name evidence="1" type="ORF">NQ176_g8513</name>
</gene>
<evidence type="ECO:0000313" key="2">
    <source>
        <dbReference type="Proteomes" id="UP001143910"/>
    </source>
</evidence>
<organism evidence="1 2">
    <name type="scientific">Zarea fungicola</name>
    <dbReference type="NCBI Taxonomy" id="93591"/>
    <lineage>
        <taxon>Eukaryota</taxon>
        <taxon>Fungi</taxon>
        <taxon>Dikarya</taxon>
        <taxon>Ascomycota</taxon>
        <taxon>Pezizomycotina</taxon>
        <taxon>Sordariomycetes</taxon>
        <taxon>Hypocreomycetidae</taxon>
        <taxon>Hypocreales</taxon>
        <taxon>Cordycipitaceae</taxon>
        <taxon>Zarea</taxon>
    </lineage>
</organism>
<keyword evidence="2" id="KW-1185">Reference proteome</keyword>
<protein>
    <submittedName>
        <fullName evidence="1">Uncharacterized protein</fullName>
    </submittedName>
</protein>
<accession>A0ACC1MSS9</accession>
<name>A0ACC1MSS9_9HYPO</name>